<comment type="caution">
    <text evidence="1">The sequence shown here is derived from an EMBL/GenBank/DDBJ whole genome shotgun (WGS) entry which is preliminary data.</text>
</comment>
<proteinExistence type="predicted"/>
<gene>
    <name evidence="1" type="ORF">EVA_21225</name>
</gene>
<dbReference type="EMBL" id="AMCI01008687">
    <property type="protein sequence ID" value="EJW90668.1"/>
    <property type="molecule type" value="Genomic_DNA"/>
</dbReference>
<dbReference type="AlphaFoldDB" id="J9F886"/>
<organism evidence="1">
    <name type="scientific">gut metagenome</name>
    <dbReference type="NCBI Taxonomy" id="749906"/>
    <lineage>
        <taxon>unclassified sequences</taxon>
        <taxon>metagenomes</taxon>
        <taxon>organismal metagenomes</taxon>
    </lineage>
</organism>
<name>J9F886_9ZZZZ</name>
<sequence length="40" mass="4174">AEIGSSGSVFMSKIKGTKIRTFNSAGEASLNLTTRVAKQS</sequence>
<reference evidence="1" key="1">
    <citation type="journal article" date="2012" name="PLoS ONE">
        <title>Gene sets for utilization of primary and secondary nutrition supplies in the distal gut of endangered iberian lynx.</title>
        <authorList>
            <person name="Alcaide M."/>
            <person name="Messina E."/>
            <person name="Richter M."/>
            <person name="Bargiela R."/>
            <person name="Peplies J."/>
            <person name="Huws S.A."/>
            <person name="Newbold C.J."/>
            <person name="Golyshin P.N."/>
            <person name="Simon M.A."/>
            <person name="Lopez G."/>
            <person name="Yakimov M.M."/>
            <person name="Ferrer M."/>
        </authorList>
    </citation>
    <scope>NUCLEOTIDE SEQUENCE</scope>
</reference>
<protein>
    <submittedName>
        <fullName evidence="1">Uncharacterized protein</fullName>
    </submittedName>
</protein>
<accession>J9F886</accession>
<evidence type="ECO:0000313" key="1">
    <source>
        <dbReference type="EMBL" id="EJW90668.1"/>
    </source>
</evidence>
<feature type="non-terminal residue" evidence="1">
    <location>
        <position position="1"/>
    </location>
</feature>